<feature type="region of interest" description="Disordered" evidence="1">
    <location>
        <begin position="140"/>
        <end position="194"/>
    </location>
</feature>
<organism evidence="3 4">
    <name type="scientific">Paracoccus hibiscisoli</name>
    <dbReference type="NCBI Taxonomy" id="2023261"/>
    <lineage>
        <taxon>Bacteria</taxon>
        <taxon>Pseudomonadati</taxon>
        <taxon>Pseudomonadota</taxon>
        <taxon>Alphaproteobacteria</taxon>
        <taxon>Rhodobacterales</taxon>
        <taxon>Paracoccaceae</taxon>
        <taxon>Paracoccus</taxon>
    </lineage>
</organism>
<dbReference type="AlphaFoldDB" id="A0A4U0QZH1"/>
<comment type="caution">
    <text evidence="3">The sequence shown here is derived from an EMBL/GenBank/DDBJ whole genome shotgun (WGS) entry which is preliminary data.</text>
</comment>
<feature type="chain" id="PRO_5020462608" evidence="2">
    <location>
        <begin position="22"/>
        <end position="194"/>
    </location>
</feature>
<dbReference type="PROSITE" id="PS51257">
    <property type="entry name" value="PROKAR_LIPOPROTEIN"/>
    <property type="match status" value="1"/>
</dbReference>
<dbReference type="EMBL" id="SUNH01000002">
    <property type="protein sequence ID" value="TJZ87739.1"/>
    <property type="molecule type" value="Genomic_DNA"/>
</dbReference>
<sequence length="194" mass="19360">MRKRSRTVALTILGAAAFTVAGCRDEQVDAQAFPDLASCQAAASQDGLITAAECNQAFAEAQALHVEAAPRYDSLAVCEEQHGAGNCGSEAQQGAGGSGGIFMPLLAGYLIGSMLGRATGGMAASQPMYRNAQGGFTNASGTTNFGSNAGRAQMSSQNFARPAATAGQAPMTRATAGSRGGFGNAGSARSSIGG</sequence>
<dbReference type="OrthoDB" id="8160435at2"/>
<dbReference type="Proteomes" id="UP000306223">
    <property type="component" value="Unassembled WGS sequence"/>
</dbReference>
<evidence type="ECO:0000256" key="1">
    <source>
        <dbReference type="SAM" id="MobiDB-lite"/>
    </source>
</evidence>
<gene>
    <name evidence="3" type="ORF">FA740_00755</name>
</gene>
<dbReference type="RefSeq" id="WP_136854867.1">
    <property type="nucleotide sequence ID" value="NZ_SUNH01000002.1"/>
</dbReference>
<keyword evidence="4" id="KW-1185">Reference proteome</keyword>
<dbReference type="Pfam" id="PF06693">
    <property type="entry name" value="DUF1190"/>
    <property type="match status" value="1"/>
</dbReference>
<feature type="signal peptide" evidence="2">
    <location>
        <begin position="1"/>
        <end position="21"/>
    </location>
</feature>
<reference evidence="3 4" key="1">
    <citation type="submission" date="2019-04" db="EMBL/GenBank/DDBJ databases">
        <authorList>
            <person name="Li J."/>
        </authorList>
    </citation>
    <scope>NUCLEOTIDE SEQUENCE [LARGE SCALE GENOMIC DNA]</scope>
    <source>
        <strain evidence="3 4">CCTCC AB2016182</strain>
    </source>
</reference>
<protein>
    <submittedName>
        <fullName evidence="3">DUF1190 domain-containing protein</fullName>
    </submittedName>
</protein>
<proteinExistence type="predicted"/>
<evidence type="ECO:0000256" key="2">
    <source>
        <dbReference type="SAM" id="SignalP"/>
    </source>
</evidence>
<keyword evidence="2" id="KW-0732">Signal</keyword>
<name>A0A4U0QZH1_9RHOB</name>
<evidence type="ECO:0000313" key="4">
    <source>
        <dbReference type="Proteomes" id="UP000306223"/>
    </source>
</evidence>
<dbReference type="InterPro" id="IPR009576">
    <property type="entry name" value="Biofilm_formation_YgiB"/>
</dbReference>
<accession>A0A4U0QZH1</accession>
<evidence type="ECO:0000313" key="3">
    <source>
        <dbReference type="EMBL" id="TJZ87739.1"/>
    </source>
</evidence>